<dbReference type="AlphaFoldDB" id="A0A017SZG6"/>
<proteinExistence type="predicted"/>
<evidence type="ECO:0000313" key="2">
    <source>
        <dbReference type="EMBL" id="EYF02142.1"/>
    </source>
</evidence>
<sequence length="100" mass="10696">MRLEGWRAALIALLPEARDAGAAQRHGGVGRYGTRHPGARPVAIPCARGERCPCVGCAPVGATHGEEESQGNQEKRRAHRRLQQEVACRAHRVAASGIGR</sequence>
<comment type="caution">
    <text evidence="2">The sequence shown here is derived from an EMBL/GenBank/DDBJ whole genome shotgun (WGS) entry which is preliminary data.</text>
</comment>
<evidence type="ECO:0000313" key="3">
    <source>
        <dbReference type="Proteomes" id="UP000019678"/>
    </source>
</evidence>
<reference evidence="2 3" key="1">
    <citation type="submission" date="2013-05" db="EMBL/GenBank/DDBJ databases">
        <title>Genome assembly of Chondromyces apiculatus DSM 436.</title>
        <authorList>
            <person name="Sharma G."/>
            <person name="Khatri I."/>
            <person name="Kaur C."/>
            <person name="Mayilraj S."/>
            <person name="Subramanian S."/>
        </authorList>
    </citation>
    <scope>NUCLEOTIDE SEQUENCE [LARGE SCALE GENOMIC DNA]</scope>
    <source>
        <strain evidence="2 3">DSM 436</strain>
    </source>
</reference>
<feature type="region of interest" description="Disordered" evidence="1">
    <location>
        <begin position="62"/>
        <end position="84"/>
    </location>
</feature>
<protein>
    <submittedName>
        <fullName evidence="2">Uncharacterized protein</fullName>
    </submittedName>
</protein>
<accession>A0A017SZG6</accession>
<dbReference type="Proteomes" id="UP000019678">
    <property type="component" value="Unassembled WGS sequence"/>
</dbReference>
<keyword evidence="3" id="KW-1185">Reference proteome</keyword>
<evidence type="ECO:0000256" key="1">
    <source>
        <dbReference type="SAM" id="MobiDB-lite"/>
    </source>
</evidence>
<dbReference type="EMBL" id="ASRX01000066">
    <property type="protein sequence ID" value="EYF02142.1"/>
    <property type="molecule type" value="Genomic_DNA"/>
</dbReference>
<gene>
    <name evidence="2" type="ORF">CAP_7482</name>
</gene>
<name>A0A017SZG6_9BACT</name>
<organism evidence="2 3">
    <name type="scientific">Chondromyces apiculatus DSM 436</name>
    <dbReference type="NCBI Taxonomy" id="1192034"/>
    <lineage>
        <taxon>Bacteria</taxon>
        <taxon>Pseudomonadati</taxon>
        <taxon>Myxococcota</taxon>
        <taxon>Polyangia</taxon>
        <taxon>Polyangiales</taxon>
        <taxon>Polyangiaceae</taxon>
        <taxon>Chondromyces</taxon>
    </lineage>
</organism>